<dbReference type="AlphaFoldDB" id="A0A5C5XDU8"/>
<evidence type="ECO:0000313" key="3">
    <source>
        <dbReference type="Proteomes" id="UP000316095"/>
    </source>
</evidence>
<dbReference type="RefSeq" id="WP_146503030.1">
    <property type="nucleotide sequence ID" value="NZ_SJPG01000001.1"/>
</dbReference>
<evidence type="ECO:0000256" key="1">
    <source>
        <dbReference type="SAM" id="MobiDB-lite"/>
    </source>
</evidence>
<keyword evidence="3" id="KW-1185">Reference proteome</keyword>
<feature type="region of interest" description="Disordered" evidence="1">
    <location>
        <begin position="248"/>
        <end position="296"/>
    </location>
</feature>
<comment type="caution">
    <text evidence="2">The sequence shown here is derived from an EMBL/GenBank/DDBJ whole genome shotgun (WGS) entry which is preliminary data.</text>
</comment>
<sequence length="480" mass="54477">MEKQEAPFSGFEPLNSNYVYCPNQFFDVCIPHCSRGAVRIIAYVLRQTLGWLDENGVPLRQEIQVSYSELIERAGVSRGAIGPALQEAVDAKFIRAVQRGSPKSRRNSGRSAKYSLRWDDGNIYTNDPAKFAGLFSGEGNRTPVPNQFFDRVVCLESLAVTKVVGTVIRQTVGYQNQFGGRRTSHPLSFTAIQRLSKIGDRKTVTEAIRLAQQNGFIECVEQGCFSHKKSQRRPAVYRVHWLQNAENSDISSKSPPASYRFKNPTSIGSEIPPADRFKNPTSNKRKAPNESNKQQSTVAAELIGQLVKQGIDQHAAGQLVEERGVDVVGNQLGWVDARHPRDNRPGLLRKAIEENWEMPASIKLKMKRDSLRKREAEQKAHQVSEDSRIIELKRERLQRKNALQQHWDTASREQRSFWIRKAAKFETSKSIAEIIRRQNPSCKTPRIQVLDIIAREQNLPPILATNSSDDWERCDRRSPH</sequence>
<evidence type="ECO:0000313" key="2">
    <source>
        <dbReference type="EMBL" id="TWT60988.1"/>
    </source>
</evidence>
<reference evidence="2 3" key="1">
    <citation type="submission" date="2019-02" db="EMBL/GenBank/DDBJ databases">
        <title>Deep-cultivation of Planctomycetes and their phenomic and genomic characterization uncovers novel biology.</title>
        <authorList>
            <person name="Wiegand S."/>
            <person name="Jogler M."/>
            <person name="Boedeker C."/>
            <person name="Pinto D."/>
            <person name="Vollmers J."/>
            <person name="Rivas-Marin E."/>
            <person name="Kohn T."/>
            <person name="Peeters S.H."/>
            <person name="Heuer A."/>
            <person name="Rast P."/>
            <person name="Oberbeckmann S."/>
            <person name="Bunk B."/>
            <person name="Jeske O."/>
            <person name="Meyerdierks A."/>
            <person name="Storesund J.E."/>
            <person name="Kallscheuer N."/>
            <person name="Luecker S."/>
            <person name="Lage O.M."/>
            <person name="Pohl T."/>
            <person name="Merkel B.J."/>
            <person name="Hornburger P."/>
            <person name="Mueller R.-W."/>
            <person name="Bruemmer F."/>
            <person name="Labrenz M."/>
            <person name="Spormann A.M."/>
            <person name="Op Den Camp H."/>
            <person name="Overmann J."/>
            <person name="Amann R."/>
            <person name="Jetten M.S.M."/>
            <person name="Mascher T."/>
            <person name="Medema M.H."/>
            <person name="Devos D.P."/>
            <person name="Kaster A.-K."/>
            <person name="Ovreas L."/>
            <person name="Rohde M."/>
            <person name="Galperin M.Y."/>
            <person name="Jogler C."/>
        </authorList>
    </citation>
    <scope>NUCLEOTIDE SEQUENCE [LARGE SCALE GENOMIC DNA]</scope>
    <source>
        <strain evidence="2 3">Pan54</strain>
    </source>
</reference>
<dbReference type="OrthoDB" id="228461at2"/>
<accession>A0A5C5XDU8</accession>
<dbReference type="Gene3D" id="1.10.10.10">
    <property type="entry name" value="Winged helix-like DNA-binding domain superfamily/Winged helix DNA-binding domain"/>
    <property type="match status" value="1"/>
</dbReference>
<gene>
    <name evidence="2" type="ORF">Pan54_17200</name>
</gene>
<proteinExistence type="predicted"/>
<organism evidence="2 3">
    <name type="scientific">Rubinisphaera italica</name>
    <dbReference type="NCBI Taxonomy" id="2527969"/>
    <lineage>
        <taxon>Bacteria</taxon>
        <taxon>Pseudomonadati</taxon>
        <taxon>Planctomycetota</taxon>
        <taxon>Planctomycetia</taxon>
        <taxon>Planctomycetales</taxon>
        <taxon>Planctomycetaceae</taxon>
        <taxon>Rubinisphaera</taxon>
    </lineage>
</organism>
<dbReference type="EMBL" id="SJPG01000001">
    <property type="protein sequence ID" value="TWT60988.1"/>
    <property type="molecule type" value="Genomic_DNA"/>
</dbReference>
<protein>
    <submittedName>
        <fullName evidence="2">Uncharacterized protein</fullName>
    </submittedName>
</protein>
<name>A0A5C5XDU8_9PLAN</name>
<dbReference type="Proteomes" id="UP000316095">
    <property type="component" value="Unassembled WGS sequence"/>
</dbReference>
<dbReference type="InterPro" id="IPR036388">
    <property type="entry name" value="WH-like_DNA-bd_sf"/>
</dbReference>